<organism evidence="3 4">
    <name type="scientific">Actinoplanes siamensis</name>
    <dbReference type="NCBI Taxonomy" id="1223317"/>
    <lineage>
        <taxon>Bacteria</taxon>
        <taxon>Bacillati</taxon>
        <taxon>Actinomycetota</taxon>
        <taxon>Actinomycetes</taxon>
        <taxon>Micromonosporales</taxon>
        <taxon>Micromonosporaceae</taxon>
        <taxon>Actinoplanes</taxon>
    </lineage>
</organism>
<name>A0A919TMA9_9ACTN</name>
<dbReference type="InterPro" id="IPR006674">
    <property type="entry name" value="HD_domain"/>
</dbReference>
<gene>
    <name evidence="3" type="ORF">Asi03nite_48970</name>
</gene>
<dbReference type="InterPro" id="IPR003607">
    <property type="entry name" value="HD/PDEase_dom"/>
</dbReference>
<dbReference type="EMBL" id="BOMW01000047">
    <property type="protein sequence ID" value="GIF07359.1"/>
    <property type="molecule type" value="Genomic_DNA"/>
</dbReference>
<evidence type="ECO:0000313" key="4">
    <source>
        <dbReference type="Proteomes" id="UP000629619"/>
    </source>
</evidence>
<proteinExistence type="predicted"/>
<reference evidence="3" key="1">
    <citation type="submission" date="2021-01" db="EMBL/GenBank/DDBJ databases">
        <title>Whole genome shotgun sequence of Actinoplanes siamensis NBRC 109076.</title>
        <authorList>
            <person name="Komaki H."/>
            <person name="Tamura T."/>
        </authorList>
    </citation>
    <scope>NUCLEOTIDE SEQUENCE</scope>
    <source>
        <strain evidence="3">NBRC 109076</strain>
    </source>
</reference>
<comment type="caution">
    <text evidence="3">The sequence shown here is derived from an EMBL/GenBank/DDBJ whole genome shotgun (WGS) entry which is preliminary data.</text>
</comment>
<evidence type="ECO:0000259" key="2">
    <source>
        <dbReference type="Pfam" id="PF01966"/>
    </source>
</evidence>
<accession>A0A919TMA9</accession>
<feature type="region of interest" description="Disordered" evidence="1">
    <location>
        <begin position="1"/>
        <end position="25"/>
    </location>
</feature>
<dbReference type="Proteomes" id="UP000629619">
    <property type="component" value="Unassembled WGS sequence"/>
</dbReference>
<sequence>MAYHPAMTASSLLPAPDDPFRSPGPLDPLAGSLALEAGAHLVGTTGSDGARLACVSTFDGAGLAGTAGLHLAGAAGVHVAGAGDALASGPLTTAARTLATSLLGDMGNRWLHTQGVAERAAGLAGPLGVDADLLTAAAWLHDIGYAEPTVVTGFHPLDGADHLTGNGWPVRVAGLVAYHSGARFVAAARGLSELLAAYPDERTVLADALTYADQTVGPAGRRVDPKARYAEMLHRHGPCSWNARVHPARGPYLTAVADRIEHLLTLPDPH</sequence>
<protein>
    <recommendedName>
        <fullName evidence="2">HD domain-containing protein</fullName>
    </recommendedName>
</protein>
<dbReference type="CDD" id="cd00077">
    <property type="entry name" value="HDc"/>
    <property type="match status" value="1"/>
</dbReference>
<dbReference type="SUPFAM" id="SSF109604">
    <property type="entry name" value="HD-domain/PDEase-like"/>
    <property type="match status" value="1"/>
</dbReference>
<keyword evidence="4" id="KW-1185">Reference proteome</keyword>
<dbReference type="AlphaFoldDB" id="A0A919TMA9"/>
<dbReference type="Pfam" id="PF01966">
    <property type="entry name" value="HD"/>
    <property type="match status" value="1"/>
</dbReference>
<evidence type="ECO:0000256" key="1">
    <source>
        <dbReference type="SAM" id="MobiDB-lite"/>
    </source>
</evidence>
<feature type="domain" description="HD" evidence="2">
    <location>
        <begin position="111"/>
        <end position="213"/>
    </location>
</feature>
<evidence type="ECO:0000313" key="3">
    <source>
        <dbReference type="EMBL" id="GIF07359.1"/>
    </source>
</evidence>
<dbReference type="Gene3D" id="1.10.3210.10">
    <property type="entry name" value="Hypothetical protein af1432"/>
    <property type="match status" value="1"/>
</dbReference>